<name>A0A0E9SKD1_ANGAN</name>
<accession>A0A0E9SKD1</accession>
<proteinExistence type="predicted"/>
<sequence>MSVTLQLRSRRRKSRLQGNVLSACNRGNHHLNG</sequence>
<organism evidence="2">
    <name type="scientific">Anguilla anguilla</name>
    <name type="common">European freshwater eel</name>
    <name type="synonym">Muraena anguilla</name>
    <dbReference type="NCBI Taxonomy" id="7936"/>
    <lineage>
        <taxon>Eukaryota</taxon>
        <taxon>Metazoa</taxon>
        <taxon>Chordata</taxon>
        <taxon>Craniata</taxon>
        <taxon>Vertebrata</taxon>
        <taxon>Euteleostomi</taxon>
        <taxon>Actinopterygii</taxon>
        <taxon>Neopterygii</taxon>
        <taxon>Teleostei</taxon>
        <taxon>Anguilliformes</taxon>
        <taxon>Anguillidae</taxon>
        <taxon>Anguilla</taxon>
    </lineage>
</organism>
<reference evidence="2" key="1">
    <citation type="submission" date="2014-11" db="EMBL/GenBank/DDBJ databases">
        <authorList>
            <person name="Amaro Gonzalez C."/>
        </authorList>
    </citation>
    <scope>NUCLEOTIDE SEQUENCE</scope>
</reference>
<evidence type="ECO:0000256" key="1">
    <source>
        <dbReference type="SAM" id="MobiDB-lite"/>
    </source>
</evidence>
<reference evidence="2" key="2">
    <citation type="journal article" date="2015" name="Fish Shellfish Immunol.">
        <title>Early steps in the European eel (Anguilla anguilla)-Vibrio vulnificus interaction in the gills: Role of the RtxA13 toxin.</title>
        <authorList>
            <person name="Callol A."/>
            <person name="Pajuelo D."/>
            <person name="Ebbesson L."/>
            <person name="Teles M."/>
            <person name="MacKenzie S."/>
            <person name="Amaro C."/>
        </authorList>
    </citation>
    <scope>NUCLEOTIDE SEQUENCE</scope>
</reference>
<protein>
    <submittedName>
        <fullName evidence="2">Uncharacterized protein</fullName>
    </submittedName>
</protein>
<dbReference type="EMBL" id="GBXM01066753">
    <property type="protein sequence ID" value="JAH41824.1"/>
    <property type="molecule type" value="Transcribed_RNA"/>
</dbReference>
<feature type="region of interest" description="Disordered" evidence="1">
    <location>
        <begin position="1"/>
        <end position="33"/>
    </location>
</feature>
<dbReference type="AlphaFoldDB" id="A0A0E9SKD1"/>
<evidence type="ECO:0000313" key="2">
    <source>
        <dbReference type="EMBL" id="JAH41824.1"/>
    </source>
</evidence>